<keyword evidence="1" id="KW-0175">Coiled coil</keyword>
<evidence type="ECO:0000256" key="1">
    <source>
        <dbReference type="SAM" id="Coils"/>
    </source>
</evidence>
<dbReference type="GO" id="GO:0005615">
    <property type="term" value="C:extracellular space"/>
    <property type="evidence" value="ECO:0007669"/>
    <property type="project" value="TreeGrafter"/>
</dbReference>
<dbReference type="CDD" id="cd00087">
    <property type="entry name" value="FReD"/>
    <property type="match status" value="1"/>
</dbReference>
<protein>
    <submittedName>
        <fullName evidence="3">Maker664</fullName>
    </submittedName>
</protein>
<dbReference type="SMR" id="A0A0M5IYG2"/>
<dbReference type="InterPro" id="IPR014716">
    <property type="entry name" value="Fibrinogen_a/b/g_C_1"/>
</dbReference>
<evidence type="ECO:0000259" key="2">
    <source>
        <dbReference type="PROSITE" id="PS51406"/>
    </source>
</evidence>
<feature type="coiled-coil region" evidence="1">
    <location>
        <begin position="25"/>
        <end position="87"/>
    </location>
</feature>
<dbReference type="InterPro" id="IPR036056">
    <property type="entry name" value="Fibrinogen-like_C"/>
</dbReference>
<dbReference type="PANTHER" id="PTHR19143:SF327">
    <property type="entry name" value="FI21813P1-RELATED"/>
    <property type="match status" value="1"/>
</dbReference>
<gene>
    <name evidence="3" type="ORF">Dbus_chr3Lg560</name>
</gene>
<accession>A0A0M5IYG2</accession>
<proteinExistence type="predicted"/>
<dbReference type="AlphaFoldDB" id="A0A0M5IYG2"/>
<dbReference type="SMART" id="SM00186">
    <property type="entry name" value="FBG"/>
    <property type="match status" value="1"/>
</dbReference>
<sequence>MDQLCGSYAYNIIKPLLAYVKYMQNKLNDNNVDDLNNEVAQFKEQHSKLSDKLKQQSELIVVLKEFNAKLQQTNDNLLNNLNAALSKTEANELKSKAEIAVNSCVAQKPGVHAIQLHGLQPFEVLCSHNELAADAGWLVIQQRINGKEQFRRNWASYSAGFGSFDGDFFLGLQKIHQLTQSQRHELFIHVQASSGEFFYARYDDFKVGSEQELFELQSLGAYNGTARRDKLRDNEHQKFTTFDSDNDRNINRNCADLYYGGWWYNFCTACNLNGKYADLDISGLAWDGPLKMVQMLIRPLN</sequence>
<dbReference type="STRING" id="30019.A0A0M5IYG2"/>
<dbReference type="PROSITE" id="PS51406">
    <property type="entry name" value="FIBRINOGEN_C_2"/>
    <property type="match status" value="1"/>
</dbReference>
<dbReference type="SUPFAM" id="SSF56496">
    <property type="entry name" value="Fibrinogen C-terminal domain-like"/>
    <property type="match status" value="1"/>
</dbReference>
<evidence type="ECO:0000313" key="4">
    <source>
        <dbReference type="Proteomes" id="UP000494163"/>
    </source>
</evidence>
<dbReference type="InterPro" id="IPR002181">
    <property type="entry name" value="Fibrinogen_a/b/g_C_dom"/>
</dbReference>
<dbReference type="InterPro" id="IPR050373">
    <property type="entry name" value="Fibrinogen_C-term_domain"/>
</dbReference>
<name>A0A0M5IYG2_DROBS</name>
<dbReference type="OrthoDB" id="6145874at2759"/>
<dbReference type="EMBL" id="CP012525">
    <property type="protein sequence ID" value="ALC43394.1"/>
    <property type="molecule type" value="Genomic_DNA"/>
</dbReference>
<reference evidence="3 4" key="1">
    <citation type="submission" date="2015-08" db="EMBL/GenBank/DDBJ databases">
        <title>Ancestral chromatin configuration constrains chromatin evolution on differentiating sex chromosomes in Drosophila.</title>
        <authorList>
            <person name="Zhou Q."/>
            <person name="Bachtrog D."/>
        </authorList>
    </citation>
    <scope>NUCLEOTIDE SEQUENCE [LARGE SCALE GENOMIC DNA]</scope>
    <source>
        <tissue evidence="3">Whole larvae</tissue>
    </source>
</reference>
<dbReference type="PANTHER" id="PTHR19143">
    <property type="entry name" value="FIBRINOGEN/TENASCIN/ANGIOPOEITIN"/>
    <property type="match status" value="1"/>
</dbReference>
<dbReference type="Pfam" id="PF00147">
    <property type="entry name" value="Fibrinogen_C"/>
    <property type="match status" value="1"/>
</dbReference>
<dbReference type="Gene3D" id="3.90.215.10">
    <property type="entry name" value="Gamma Fibrinogen, chain A, domain 1"/>
    <property type="match status" value="1"/>
</dbReference>
<dbReference type="Proteomes" id="UP000494163">
    <property type="component" value="Chromosome 3L"/>
</dbReference>
<feature type="domain" description="Fibrinogen C-terminal" evidence="2">
    <location>
        <begin position="95"/>
        <end position="301"/>
    </location>
</feature>
<dbReference type="OMA" id="NINRNCA"/>
<evidence type="ECO:0000313" key="3">
    <source>
        <dbReference type="EMBL" id="ALC43394.1"/>
    </source>
</evidence>
<organism evidence="3 4">
    <name type="scientific">Drosophila busckii</name>
    <name type="common">Fruit fly</name>
    <dbReference type="NCBI Taxonomy" id="30019"/>
    <lineage>
        <taxon>Eukaryota</taxon>
        <taxon>Metazoa</taxon>
        <taxon>Ecdysozoa</taxon>
        <taxon>Arthropoda</taxon>
        <taxon>Hexapoda</taxon>
        <taxon>Insecta</taxon>
        <taxon>Pterygota</taxon>
        <taxon>Neoptera</taxon>
        <taxon>Endopterygota</taxon>
        <taxon>Diptera</taxon>
        <taxon>Brachycera</taxon>
        <taxon>Muscomorpha</taxon>
        <taxon>Ephydroidea</taxon>
        <taxon>Drosophilidae</taxon>
        <taxon>Drosophila</taxon>
    </lineage>
</organism>
<keyword evidence="4" id="KW-1185">Reference proteome</keyword>